<reference evidence="5" key="1">
    <citation type="submission" date="2025-08" db="UniProtKB">
        <authorList>
            <consortium name="RefSeq"/>
        </authorList>
    </citation>
    <scope>IDENTIFICATION</scope>
</reference>
<feature type="compositionally biased region" description="Polar residues" evidence="2">
    <location>
        <begin position="239"/>
        <end position="249"/>
    </location>
</feature>
<feature type="transmembrane region" description="Helical" evidence="3">
    <location>
        <begin position="111"/>
        <end position="133"/>
    </location>
</feature>
<feature type="transmembrane region" description="Helical" evidence="3">
    <location>
        <begin position="40"/>
        <end position="60"/>
    </location>
</feature>
<evidence type="ECO:0000313" key="4">
    <source>
        <dbReference type="Proteomes" id="UP000515159"/>
    </source>
</evidence>
<evidence type="ECO:0000313" key="5">
    <source>
        <dbReference type="RefSeq" id="XP_033778354.1"/>
    </source>
</evidence>
<organism evidence="4 5">
    <name type="scientific">Geotrypetes seraphini</name>
    <name type="common">Gaboon caecilian</name>
    <name type="synonym">Caecilia seraphini</name>
    <dbReference type="NCBI Taxonomy" id="260995"/>
    <lineage>
        <taxon>Eukaryota</taxon>
        <taxon>Metazoa</taxon>
        <taxon>Chordata</taxon>
        <taxon>Craniata</taxon>
        <taxon>Vertebrata</taxon>
        <taxon>Euteleostomi</taxon>
        <taxon>Amphibia</taxon>
        <taxon>Gymnophiona</taxon>
        <taxon>Geotrypetes</taxon>
    </lineage>
</organism>
<dbReference type="InParanoid" id="A0A6P8P423"/>
<evidence type="ECO:0000256" key="2">
    <source>
        <dbReference type="SAM" id="MobiDB-lite"/>
    </source>
</evidence>
<protein>
    <submittedName>
        <fullName evidence="5">Multidrug and toxin extrusion protein 2-like</fullName>
    </submittedName>
</protein>
<dbReference type="OrthoDB" id="2126698at2759"/>
<feature type="transmembrane region" description="Helical" evidence="3">
    <location>
        <begin position="266"/>
        <end position="285"/>
    </location>
</feature>
<keyword evidence="3" id="KW-0812">Transmembrane</keyword>
<dbReference type="InterPro" id="IPR002528">
    <property type="entry name" value="MATE_fam"/>
</dbReference>
<gene>
    <name evidence="5" type="primary">LOC117349250</name>
</gene>
<comment type="similarity">
    <text evidence="1">Belongs to the multi antimicrobial extrusion (MATE) (TC 2.A.66.1) family.</text>
</comment>
<dbReference type="GO" id="GO:0042910">
    <property type="term" value="F:xenobiotic transmembrane transporter activity"/>
    <property type="evidence" value="ECO:0007669"/>
    <property type="project" value="InterPro"/>
</dbReference>
<dbReference type="AlphaFoldDB" id="A0A6P8P423"/>
<keyword evidence="3" id="KW-1133">Transmembrane helix</keyword>
<dbReference type="PANTHER" id="PTHR11206">
    <property type="entry name" value="MULTIDRUG RESISTANCE PROTEIN"/>
    <property type="match status" value="1"/>
</dbReference>
<dbReference type="GeneID" id="117349250"/>
<dbReference type="Pfam" id="PF01554">
    <property type="entry name" value="MatE"/>
    <property type="match status" value="1"/>
</dbReference>
<evidence type="ECO:0000256" key="3">
    <source>
        <dbReference type="SAM" id="Phobius"/>
    </source>
</evidence>
<accession>A0A6P8P423</accession>
<dbReference type="GO" id="GO:0016020">
    <property type="term" value="C:membrane"/>
    <property type="evidence" value="ECO:0007669"/>
    <property type="project" value="InterPro"/>
</dbReference>
<evidence type="ECO:0000256" key="1">
    <source>
        <dbReference type="ARBA" id="ARBA00010199"/>
    </source>
</evidence>
<keyword evidence="3" id="KW-0472">Membrane</keyword>
<sequence>MLMLCLKWWTLEIGTFLTGWLGLVELGAQAVLYQIYMLAFLLPSALAVTANIRVGIALGARNVAQAKRSTSIVFSCTGFFALLTSIFAVALKNVLGAVFTNDTKIITLVSTLLPVFAAAHLFDAFTFTASGVLRATGKQLVGAIINGVGYCVIGLPLEISLMFPAKLGSLGLWLGILVSILLQFINLLVVILRLDWDKAMEEAQLRTGLNRKGHNLNLDSSAKKKSSYTGHPLGDITDPEQTTSAATSSPTGRVVLTKDLLVRRGAALGAAIAILIAAVLIRIFVS</sequence>
<dbReference type="KEGG" id="gsh:117349250"/>
<feature type="transmembrane region" description="Helical" evidence="3">
    <location>
        <begin position="72"/>
        <end position="91"/>
    </location>
</feature>
<proteinExistence type="inferred from homology"/>
<dbReference type="GO" id="GO:0015297">
    <property type="term" value="F:antiporter activity"/>
    <property type="evidence" value="ECO:0007669"/>
    <property type="project" value="InterPro"/>
</dbReference>
<dbReference type="RefSeq" id="XP_033778354.1">
    <property type="nucleotide sequence ID" value="XM_033922463.1"/>
</dbReference>
<feature type="region of interest" description="Disordered" evidence="2">
    <location>
        <begin position="216"/>
        <end position="249"/>
    </location>
</feature>
<feature type="transmembrane region" description="Helical" evidence="3">
    <location>
        <begin position="140"/>
        <end position="164"/>
    </location>
</feature>
<name>A0A6P8P423_GEOSA</name>
<dbReference type="Proteomes" id="UP000515159">
    <property type="component" value="Chromosome 15"/>
</dbReference>
<feature type="transmembrane region" description="Helical" evidence="3">
    <location>
        <begin position="170"/>
        <end position="192"/>
    </location>
</feature>
<keyword evidence="4" id="KW-1185">Reference proteome</keyword>